<dbReference type="EMBL" id="SFCC01000020">
    <property type="protein sequence ID" value="RZQ59945.1"/>
    <property type="molecule type" value="Genomic_DNA"/>
</dbReference>
<comment type="caution">
    <text evidence="1">The sequence shown here is derived from an EMBL/GenBank/DDBJ whole genome shotgun (WGS) entry which is preliminary data.</text>
</comment>
<evidence type="ECO:0000313" key="2">
    <source>
        <dbReference type="Proteomes" id="UP000292003"/>
    </source>
</evidence>
<accession>A0A4V2EL11</accession>
<organism evidence="1 2">
    <name type="scientific">Amycolatopsis suaedae</name>
    <dbReference type="NCBI Taxonomy" id="2510978"/>
    <lineage>
        <taxon>Bacteria</taxon>
        <taxon>Bacillati</taxon>
        <taxon>Actinomycetota</taxon>
        <taxon>Actinomycetes</taxon>
        <taxon>Pseudonocardiales</taxon>
        <taxon>Pseudonocardiaceae</taxon>
        <taxon>Amycolatopsis</taxon>
    </lineage>
</organism>
<dbReference type="Gene3D" id="3.40.830.10">
    <property type="entry name" value="LigB-like"/>
    <property type="match status" value="1"/>
</dbReference>
<dbReference type="RefSeq" id="WP_130479208.1">
    <property type="nucleotide sequence ID" value="NZ_SFCC01000020.1"/>
</dbReference>
<sequence length="220" mass="22308">MIARAVVVPQAPLLVPELAAGAAGETEPVRSACLRAVAALTEVSGDWTALAAGPPAVVGPPARGSLRGYGVDRQVSLSAQGESPAAELPLPALVAGWLREQAGARSVEVHTVDGGPPPPVGDALLVLGDGSNRHGPRAPGGEHADAPQFDAELAKALGDADPAALAAVLESGRCDRLGVATRPAWLAFAELAAGPAWHAELLYSDAPFGVGYHVAVWSRR</sequence>
<dbReference type="Proteomes" id="UP000292003">
    <property type="component" value="Unassembled WGS sequence"/>
</dbReference>
<name>A0A4V2EL11_9PSEU</name>
<evidence type="ECO:0000313" key="1">
    <source>
        <dbReference type="EMBL" id="RZQ59945.1"/>
    </source>
</evidence>
<dbReference type="OrthoDB" id="4543339at2"/>
<reference evidence="1 2" key="1">
    <citation type="submission" date="2019-02" db="EMBL/GenBank/DDBJ databases">
        <title>Draft genome sequence of Amycolatopsis sp. 8-3EHSu isolated from roots of Suaeda maritima.</title>
        <authorList>
            <person name="Duangmal K."/>
            <person name="Chantavorakit T."/>
        </authorList>
    </citation>
    <scope>NUCLEOTIDE SEQUENCE [LARGE SCALE GENOMIC DNA]</scope>
    <source>
        <strain evidence="1 2">8-3EHSu</strain>
    </source>
</reference>
<proteinExistence type="predicted"/>
<keyword evidence="2" id="KW-1185">Reference proteome</keyword>
<protein>
    <submittedName>
        <fullName evidence="1">Uncharacterized protein</fullName>
    </submittedName>
</protein>
<gene>
    <name evidence="1" type="ORF">EWH70_31430</name>
</gene>
<dbReference type="AlphaFoldDB" id="A0A4V2EL11"/>